<gene>
    <name evidence="8" type="ORF">FHR04_04330</name>
    <name evidence="7" type="ORF">HNQ04_001275</name>
</gene>
<evidence type="ECO:0000256" key="2">
    <source>
        <dbReference type="ARBA" id="ARBA00022692"/>
    </source>
</evidence>
<evidence type="ECO:0000256" key="1">
    <source>
        <dbReference type="ARBA" id="ARBA00004370"/>
    </source>
</evidence>
<evidence type="ECO:0000256" key="5">
    <source>
        <dbReference type="SAM" id="Phobius"/>
    </source>
</evidence>
<comment type="caution">
    <text evidence="8">The sequence shown here is derived from an EMBL/GenBank/DDBJ whole genome shotgun (WGS) entry which is preliminary data.</text>
</comment>
<feature type="transmembrane region" description="Helical" evidence="5">
    <location>
        <begin position="117"/>
        <end position="137"/>
    </location>
</feature>
<evidence type="ECO:0000313" key="9">
    <source>
        <dbReference type="Proteomes" id="UP000313988"/>
    </source>
</evidence>
<dbReference type="Pfam" id="PF13664">
    <property type="entry name" value="DUF4149"/>
    <property type="match status" value="1"/>
</dbReference>
<evidence type="ECO:0000259" key="6">
    <source>
        <dbReference type="Pfam" id="PF13664"/>
    </source>
</evidence>
<sequence>MSLFSGTLLSWLAGLNILLVGLWVGMYLFTTFVVSPAFTELFPDAEVRRSHRRLVGRHYARVNGPLTALLGGVALVMIVMGGVAPVLWAELLLLALIGGTVALHVRRASVAGAPVPGWITNVTLGASVLLCVAAVGAA</sequence>
<evidence type="ECO:0000313" key="8">
    <source>
        <dbReference type="EMBL" id="TNM72072.1"/>
    </source>
</evidence>
<dbReference type="Proteomes" id="UP000629870">
    <property type="component" value="Unassembled WGS sequence"/>
</dbReference>
<dbReference type="GO" id="GO:0016020">
    <property type="term" value="C:membrane"/>
    <property type="evidence" value="ECO:0007669"/>
    <property type="project" value="UniProtKB-SubCell"/>
</dbReference>
<dbReference type="Proteomes" id="UP000313988">
    <property type="component" value="Unassembled WGS sequence"/>
</dbReference>
<evidence type="ECO:0000256" key="3">
    <source>
        <dbReference type="ARBA" id="ARBA00022989"/>
    </source>
</evidence>
<reference evidence="8 9" key="1">
    <citation type="submission" date="2019-06" db="EMBL/GenBank/DDBJ databases">
        <title>Genome sequence of Deinococcus radiopugnans ATCC 19172.</title>
        <authorList>
            <person name="Maclea K.S."/>
            <person name="Maynard C.R."/>
        </authorList>
    </citation>
    <scope>NUCLEOTIDE SEQUENCE [LARGE SCALE GENOMIC DNA]</scope>
    <source>
        <strain evidence="8 9">ATCC 19172</strain>
    </source>
</reference>
<organism evidence="8 9">
    <name type="scientific">Deinococcus radiopugnans ATCC 19172</name>
    <dbReference type="NCBI Taxonomy" id="585398"/>
    <lineage>
        <taxon>Bacteria</taxon>
        <taxon>Thermotogati</taxon>
        <taxon>Deinococcota</taxon>
        <taxon>Deinococci</taxon>
        <taxon>Deinococcales</taxon>
        <taxon>Deinococcaceae</taxon>
        <taxon>Deinococcus</taxon>
    </lineage>
</organism>
<dbReference type="InterPro" id="IPR025423">
    <property type="entry name" value="TMEM205-like"/>
</dbReference>
<comment type="subcellular location">
    <subcellularLocation>
        <location evidence="1">Membrane</location>
    </subcellularLocation>
</comment>
<reference evidence="7 10" key="2">
    <citation type="submission" date="2020-08" db="EMBL/GenBank/DDBJ databases">
        <title>Genomic Encyclopedia of Type Strains, Phase IV (KMG-IV): sequencing the most valuable type-strain genomes for metagenomic binning, comparative biology and taxonomic classification.</title>
        <authorList>
            <person name="Goeker M."/>
        </authorList>
    </citation>
    <scope>NUCLEOTIDE SEQUENCE [LARGE SCALE GENOMIC DNA]</scope>
    <source>
        <strain evidence="7 10">DSM 12027</strain>
    </source>
</reference>
<protein>
    <recommendedName>
        <fullName evidence="6">TMEM205-like domain-containing protein</fullName>
    </recommendedName>
</protein>
<dbReference type="EMBL" id="VDMO01000004">
    <property type="protein sequence ID" value="TNM72072.1"/>
    <property type="molecule type" value="Genomic_DNA"/>
</dbReference>
<dbReference type="OrthoDB" id="67699at2"/>
<feature type="domain" description="TMEM205-like" evidence="6">
    <location>
        <begin position="18"/>
        <end position="104"/>
    </location>
</feature>
<keyword evidence="10" id="KW-1185">Reference proteome</keyword>
<keyword evidence="4 5" id="KW-0472">Membrane</keyword>
<dbReference type="RefSeq" id="WP_139401105.1">
    <property type="nucleotide sequence ID" value="NZ_JACHEW010000005.1"/>
</dbReference>
<feature type="transmembrane region" description="Helical" evidence="5">
    <location>
        <begin position="59"/>
        <end position="80"/>
    </location>
</feature>
<dbReference type="AlphaFoldDB" id="A0A5C4YAB8"/>
<accession>A0A5C4YAB8</accession>
<keyword evidence="2 5" id="KW-0812">Transmembrane</keyword>
<evidence type="ECO:0000313" key="7">
    <source>
        <dbReference type="EMBL" id="MBB6016037.1"/>
    </source>
</evidence>
<keyword evidence="3 5" id="KW-1133">Transmembrane helix</keyword>
<name>A0A5C4YAB8_9DEIO</name>
<evidence type="ECO:0000313" key="10">
    <source>
        <dbReference type="Proteomes" id="UP000629870"/>
    </source>
</evidence>
<evidence type="ECO:0000256" key="4">
    <source>
        <dbReference type="ARBA" id="ARBA00023136"/>
    </source>
</evidence>
<feature type="transmembrane region" description="Helical" evidence="5">
    <location>
        <begin position="12"/>
        <end position="38"/>
    </location>
</feature>
<dbReference type="EMBL" id="JACHEW010000005">
    <property type="protein sequence ID" value="MBB6016037.1"/>
    <property type="molecule type" value="Genomic_DNA"/>
</dbReference>
<proteinExistence type="predicted"/>
<feature type="transmembrane region" description="Helical" evidence="5">
    <location>
        <begin position="86"/>
        <end position="105"/>
    </location>
</feature>